<organism evidence="5">
    <name type="scientific">bioreactor metagenome</name>
    <dbReference type="NCBI Taxonomy" id="1076179"/>
    <lineage>
        <taxon>unclassified sequences</taxon>
        <taxon>metagenomes</taxon>
        <taxon>ecological metagenomes</taxon>
    </lineage>
</organism>
<proteinExistence type="inferred from homology"/>
<dbReference type="InterPro" id="IPR012349">
    <property type="entry name" value="Split_barrel_FMN-bd"/>
</dbReference>
<protein>
    <recommendedName>
        <fullName evidence="4">Flavin reductase like domain-containing protein</fullName>
    </recommendedName>
</protein>
<dbReference type="PANTHER" id="PTHR43567:SF1">
    <property type="entry name" value="FLAVOREDOXIN"/>
    <property type="match status" value="1"/>
</dbReference>
<dbReference type="SUPFAM" id="SSF50475">
    <property type="entry name" value="FMN-binding split barrel"/>
    <property type="match status" value="1"/>
</dbReference>
<dbReference type="AlphaFoldDB" id="A0A645EYY8"/>
<dbReference type="EMBL" id="VSSQ01052304">
    <property type="protein sequence ID" value="MPN06399.1"/>
    <property type="molecule type" value="Genomic_DNA"/>
</dbReference>
<feature type="domain" description="Flavin reductase like" evidence="4">
    <location>
        <begin position="5"/>
        <end position="73"/>
    </location>
</feature>
<dbReference type="PANTHER" id="PTHR43567">
    <property type="entry name" value="FLAVOREDOXIN-RELATED-RELATED"/>
    <property type="match status" value="1"/>
</dbReference>
<dbReference type="Pfam" id="PF01613">
    <property type="entry name" value="Flavin_Reduct"/>
    <property type="match status" value="1"/>
</dbReference>
<evidence type="ECO:0000313" key="5">
    <source>
        <dbReference type="EMBL" id="MPN06399.1"/>
    </source>
</evidence>
<evidence type="ECO:0000256" key="1">
    <source>
        <dbReference type="ARBA" id="ARBA00001917"/>
    </source>
</evidence>
<name>A0A645EYY8_9ZZZZ</name>
<evidence type="ECO:0000256" key="2">
    <source>
        <dbReference type="ARBA" id="ARBA00022630"/>
    </source>
</evidence>
<reference evidence="5" key="1">
    <citation type="submission" date="2019-08" db="EMBL/GenBank/DDBJ databases">
        <authorList>
            <person name="Kucharzyk K."/>
            <person name="Murdoch R.W."/>
            <person name="Higgins S."/>
            <person name="Loffler F."/>
        </authorList>
    </citation>
    <scope>NUCLEOTIDE SEQUENCE</scope>
</reference>
<dbReference type="InterPro" id="IPR052174">
    <property type="entry name" value="Flavoredoxin"/>
</dbReference>
<comment type="similarity">
    <text evidence="3">Belongs to the flavoredoxin family.</text>
</comment>
<dbReference type="InterPro" id="IPR002563">
    <property type="entry name" value="Flavin_Rdtase-like_dom"/>
</dbReference>
<comment type="caution">
    <text evidence="5">The sequence shown here is derived from an EMBL/GenBank/DDBJ whole genome shotgun (WGS) entry which is preliminary data.</text>
</comment>
<evidence type="ECO:0000259" key="4">
    <source>
        <dbReference type="Pfam" id="PF01613"/>
    </source>
</evidence>
<comment type="cofactor">
    <cofactor evidence="1">
        <name>FMN</name>
        <dbReference type="ChEBI" id="CHEBI:58210"/>
    </cofactor>
</comment>
<sequence length="116" mass="13281">MKEIEVCGFKSGHEYKKFDMVNLTPVKSDIVNAPIIEECPIAIECTLTDIIERDYYRGITNILAKVKGRVISSEILDEEKNLNYLEVDPVLYVGDNAKRVYRYTEKGTIDEAKSFL</sequence>
<dbReference type="GO" id="GO:0010181">
    <property type="term" value="F:FMN binding"/>
    <property type="evidence" value="ECO:0007669"/>
    <property type="project" value="InterPro"/>
</dbReference>
<dbReference type="Gene3D" id="2.30.110.10">
    <property type="entry name" value="Electron Transport, Fmn-binding Protein, Chain A"/>
    <property type="match status" value="1"/>
</dbReference>
<gene>
    <name evidence="5" type="ORF">SDC9_153655</name>
</gene>
<keyword evidence="2" id="KW-0285">Flavoprotein</keyword>
<evidence type="ECO:0000256" key="3">
    <source>
        <dbReference type="ARBA" id="ARBA00038054"/>
    </source>
</evidence>
<accession>A0A645EYY8</accession>